<sequence length="198" mass="20244" precursor="true">MTHKIFNGFLALAMSFAMACPQALQAAHPSHMVVEGLKVDATVKDLVLQDGAIQGSLVSPNGKPIAGQAAVVAQRGHTLDTQLSDAEGRYAFKNLKPGVYQVATNAGILTYRVWNPEQAPEGAEQGIIQVAGDDVIRGGSACCSDTSCDGCDGMGGRHGSSGRMSRALANPTVVVLGAAAIAAAIAIPLALSDDDDAS</sequence>
<evidence type="ECO:0000313" key="3">
    <source>
        <dbReference type="EMBL" id="QDS95989.1"/>
    </source>
</evidence>
<dbReference type="AlphaFoldDB" id="A0A517MM90"/>
<proteinExistence type="predicted"/>
<reference evidence="3 4" key="1">
    <citation type="submission" date="2019-02" db="EMBL/GenBank/DDBJ databases">
        <title>Deep-cultivation of Planctomycetes and their phenomic and genomic characterization uncovers novel biology.</title>
        <authorList>
            <person name="Wiegand S."/>
            <person name="Jogler M."/>
            <person name="Boedeker C."/>
            <person name="Pinto D."/>
            <person name="Vollmers J."/>
            <person name="Rivas-Marin E."/>
            <person name="Kohn T."/>
            <person name="Peeters S.H."/>
            <person name="Heuer A."/>
            <person name="Rast P."/>
            <person name="Oberbeckmann S."/>
            <person name="Bunk B."/>
            <person name="Jeske O."/>
            <person name="Meyerdierks A."/>
            <person name="Storesund J.E."/>
            <person name="Kallscheuer N."/>
            <person name="Luecker S."/>
            <person name="Lage O.M."/>
            <person name="Pohl T."/>
            <person name="Merkel B.J."/>
            <person name="Hornburger P."/>
            <person name="Mueller R.-W."/>
            <person name="Bruemmer F."/>
            <person name="Labrenz M."/>
            <person name="Spormann A.M."/>
            <person name="Op den Camp H."/>
            <person name="Overmann J."/>
            <person name="Amann R."/>
            <person name="Jetten M.S.M."/>
            <person name="Mascher T."/>
            <person name="Medema M.H."/>
            <person name="Devos D.P."/>
            <person name="Kaster A.-K."/>
            <person name="Ovreas L."/>
            <person name="Rohde M."/>
            <person name="Galperin M.Y."/>
            <person name="Jogler C."/>
        </authorList>
    </citation>
    <scope>NUCLEOTIDE SEQUENCE [LARGE SCALE GENOMIC DNA]</scope>
    <source>
        <strain evidence="3 4">FF011L</strain>
    </source>
</reference>
<dbReference type="PROSITE" id="PS51257">
    <property type="entry name" value="PROKAR_LIPOPROTEIN"/>
    <property type="match status" value="1"/>
</dbReference>
<evidence type="ECO:0000256" key="2">
    <source>
        <dbReference type="SAM" id="SignalP"/>
    </source>
</evidence>
<dbReference type="GO" id="GO:0030246">
    <property type="term" value="F:carbohydrate binding"/>
    <property type="evidence" value="ECO:0007669"/>
    <property type="project" value="InterPro"/>
</dbReference>
<dbReference type="InterPro" id="IPR013784">
    <property type="entry name" value="Carb-bd-like_fold"/>
</dbReference>
<keyword evidence="1" id="KW-0812">Transmembrane</keyword>
<name>A0A517MM90_9BACT</name>
<feature type="signal peptide" evidence="2">
    <location>
        <begin position="1"/>
        <end position="19"/>
    </location>
</feature>
<accession>A0A517MM90</accession>
<keyword evidence="1" id="KW-1133">Transmembrane helix</keyword>
<dbReference type="RefSeq" id="WP_145354199.1">
    <property type="nucleotide sequence ID" value="NZ_CP036262.1"/>
</dbReference>
<evidence type="ECO:0008006" key="5">
    <source>
        <dbReference type="Google" id="ProtNLM"/>
    </source>
</evidence>
<gene>
    <name evidence="3" type="ORF">FF011L_47930</name>
</gene>
<dbReference type="SUPFAM" id="SSF49452">
    <property type="entry name" value="Starch-binding domain-like"/>
    <property type="match status" value="1"/>
</dbReference>
<evidence type="ECO:0000313" key="4">
    <source>
        <dbReference type="Proteomes" id="UP000320672"/>
    </source>
</evidence>
<dbReference type="OrthoDB" id="284841at2"/>
<organism evidence="3 4">
    <name type="scientific">Roseimaritima multifibrata</name>
    <dbReference type="NCBI Taxonomy" id="1930274"/>
    <lineage>
        <taxon>Bacteria</taxon>
        <taxon>Pseudomonadati</taxon>
        <taxon>Planctomycetota</taxon>
        <taxon>Planctomycetia</taxon>
        <taxon>Pirellulales</taxon>
        <taxon>Pirellulaceae</taxon>
        <taxon>Roseimaritima</taxon>
    </lineage>
</organism>
<dbReference type="Gene3D" id="2.60.40.10">
    <property type="entry name" value="Immunoglobulins"/>
    <property type="match status" value="1"/>
</dbReference>
<keyword evidence="4" id="KW-1185">Reference proteome</keyword>
<feature type="chain" id="PRO_5021776231" description="Cna protein B-type domain protein" evidence="2">
    <location>
        <begin position="20"/>
        <end position="198"/>
    </location>
</feature>
<keyword evidence="1" id="KW-0472">Membrane</keyword>
<dbReference type="KEGG" id="rml:FF011L_47930"/>
<feature type="transmembrane region" description="Helical" evidence="1">
    <location>
        <begin position="173"/>
        <end position="191"/>
    </location>
</feature>
<dbReference type="Proteomes" id="UP000320672">
    <property type="component" value="Chromosome"/>
</dbReference>
<keyword evidence="2" id="KW-0732">Signal</keyword>
<dbReference type="EMBL" id="CP036262">
    <property type="protein sequence ID" value="QDS95989.1"/>
    <property type="molecule type" value="Genomic_DNA"/>
</dbReference>
<dbReference type="InterPro" id="IPR013783">
    <property type="entry name" value="Ig-like_fold"/>
</dbReference>
<evidence type="ECO:0000256" key="1">
    <source>
        <dbReference type="SAM" id="Phobius"/>
    </source>
</evidence>
<protein>
    <recommendedName>
        <fullName evidence="5">Cna protein B-type domain protein</fullName>
    </recommendedName>
</protein>